<keyword evidence="3" id="KW-1185">Reference proteome</keyword>
<dbReference type="EMBL" id="CP031933">
    <property type="protein sequence ID" value="AYE38948.1"/>
    <property type="molecule type" value="Genomic_DNA"/>
</dbReference>
<dbReference type="PANTHER" id="PTHR34580:SF1">
    <property type="entry name" value="PROTEIN PAFC"/>
    <property type="match status" value="1"/>
</dbReference>
<organism evidence="2 3">
    <name type="scientific">Companilactobacillus zhachilii</name>
    <dbReference type="NCBI Taxonomy" id="2304606"/>
    <lineage>
        <taxon>Bacteria</taxon>
        <taxon>Bacillati</taxon>
        <taxon>Bacillota</taxon>
        <taxon>Bacilli</taxon>
        <taxon>Lactobacillales</taxon>
        <taxon>Lactobacillaceae</taxon>
        <taxon>Companilactobacillus</taxon>
    </lineage>
</organism>
<evidence type="ECO:0000313" key="3">
    <source>
        <dbReference type="Proteomes" id="UP000267208"/>
    </source>
</evidence>
<dbReference type="Pfam" id="PF13280">
    <property type="entry name" value="WYL"/>
    <property type="match status" value="1"/>
</dbReference>
<protein>
    <submittedName>
        <fullName evidence="2">WYL domain-containing protein</fullName>
    </submittedName>
</protein>
<dbReference type="AlphaFoldDB" id="A0A386PUT9"/>
<evidence type="ECO:0000259" key="1">
    <source>
        <dbReference type="Pfam" id="PF13280"/>
    </source>
</evidence>
<dbReference type="InterPro" id="IPR026881">
    <property type="entry name" value="WYL_dom"/>
</dbReference>
<dbReference type="OrthoDB" id="2306002at2"/>
<dbReference type="InterPro" id="IPR051534">
    <property type="entry name" value="CBASS_pafABC_assoc_protein"/>
</dbReference>
<gene>
    <name evidence="2" type="ORF">D1B17_10030</name>
</gene>
<accession>A0A386PUT9</accession>
<proteinExistence type="predicted"/>
<dbReference type="PANTHER" id="PTHR34580">
    <property type="match status" value="1"/>
</dbReference>
<dbReference type="KEGG" id="lzh:D1B17_10030"/>
<reference evidence="3" key="1">
    <citation type="submission" date="2018-08" db="EMBL/GenBank/DDBJ databases">
        <title>Genome of Lactobacillus sp. HBUAS52074.</title>
        <authorList>
            <person name="Guo Z."/>
            <person name="Zhang Z.D."/>
        </authorList>
    </citation>
    <scope>NUCLEOTIDE SEQUENCE [LARGE SCALE GENOMIC DNA]</scope>
    <source>
        <strain evidence="3">HBUAS52074</strain>
    </source>
</reference>
<feature type="domain" description="WYL" evidence="1">
    <location>
        <begin position="142"/>
        <end position="212"/>
    </location>
</feature>
<dbReference type="PROSITE" id="PS52050">
    <property type="entry name" value="WYL"/>
    <property type="match status" value="1"/>
</dbReference>
<dbReference type="Proteomes" id="UP000267208">
    <property type="component" value="Chromosome"/>
</dbReference>
<sequence>MDSNTRIMQLFFRMANGESINLSTAMKEYHISERTFKRNMTTIHRALPEKSYEFHHDLKTDNYFLNQKDILSFDETYAIMKILLGTRAFGKQEMDSIGKNLVELVDTHKQSDINNLLSALKGGSYLPVNKDNNLIKRIGFFREAIEKQHPISFDYRDSNPKGHSYKRNIGIPLSLYFANYYFYVIIYRENPEDEKNNGKTYVYRLDRFSNPKMHPRKQLTVPDDKRTDEASIRNKSYLMNSGSIISYEFIYRGYYPAALDQLPNSRVKKDSEGEIVKTADGGVIIYGQMFFNGAKMWVQGQGSKVTVKAPQSLITAIKDELQETLNGYEK</sequence>
<name>A0A386PUT9_9LACO</name>
<evidence type="ECO:0000313" key="2">
    <source>
        <dbReference type="EMBL" id="AYE38948.1"/>
    </source>
</evidence>